<evidence type="ECO:0000313" key="1">
    <source>
        <dbReference type="EMBL" id="GAI79227.1"/>
    </source>
</evidence>
<dbReference type="EMBL" id="BARW01006675">
    <property type="protein sequence ID" value="GAI79227.1"/>
    <property type="molecule type" value="Genomic_DNA"/>
</dbReference>
<name>X1RER5_9ZZZZ</name>
<protein>
    <submittedName>
        <fullName evidence="1">Uncharacterized protein</fullName>
    </submittedName>
</protein>
<proteinExistence type="predicted"/>
<sequence>REFIKENFKELEKVKEKITYIIEKARSNFDSLTALCEFHGEKSKLGDLYEVFDYKISKYVKEAAQIIGPDLDISQIWKLFYLLALIRPIKWEEEKKHLKKLGLIWDLLQYLPALKNRTVEILSYGESEGYSLISDTHAEFLLNKFIQREEFTETWKKLLHLKPLNISLNIFNTKTFKEKVELGNEQILIEIWGELNSIIGVNAEYFLSILFYSNILNFPKFNCNNINIDNWKKTVSISLI</sequence>
<reference evidence="1" key="1">
    <citation type="journal article" date="2014" name="Front. Microbiol.">
        <title>High frequency of phylogenetically diverse reductive dehalogenase-homologous genes in deep subseafloor sedimentary metagenomes.</title>
        <authorList>
            <person name="Kawai M."/>
            <person name="Futagami T."/>
            <person name="Toyoda A."/>
            <person name="Takaki Y."/>
            <person name="Nishi S."/>
            <person name="Hori S."/>
            <person name="Arai W."/>
            <person name="Tsubouchi T."/>
            <person name="Morono Y."/>
            <person name="Uchiyama I."/>
            <person name="Ito T."/>
            <person name="Fujiyama A."/>
            <person name="Inagaki F."/>
            <person name="Takami H."/>
        </authorList>
    </citation>
    <scope>NUCLEOTIDE SEQUENCE</scope>
    <source>
        <strain evidence="1">Expedition CK06-06</strain>
    </source>
</reference>
<gene>
    <name evidence="1" type="ORF">S12H4_14020</name>
</gene>
<feature type="non-terminal residue" evidence="1">
    <location>
        <position position="1"/>
    </location>
</feature>
<comment type="caution">
    <text evidence="1">The sequence shown here is derived from an EMBL/GenBank/DDBJ whole genome shotgun (WGS) entry which is preliminary data.</text>
</comment>
<dbReference type="AlphaFoldDB" id="X1RER5"/>
<accession>X1RER5</accession>
<organism evidence="1">
    <name type="scientific">marine sediment metagenome</name>
    <dbReference type="NCBI Taxonomy" id="412755"/>
    <lineage>
        <taxon>unclassified sequences</taxon>
        <taxon>metagenomes</taxon>
        <taxon>ecological metagenomes</taxon>
    </lineage>
</organism>